<dbReference type="STRING" id="871968.DESME_09815"/>
<reference evidence="1 2" key="1">
    <citation type="submission" date="2013-12" db="EMBL/GenBank/DDBJ databases">
        <authorList>
            <consortium name="DOE Joint Genome Institute"/>
            <person name="Smidt H."/>
            <person name="Huntemann M."/>
            <person name="Han J."/>
            <person name="Chen A."/>
            <person name="Kyrpides N."/>
            <person name="Mavromatis K."/>
            <person name="Markowitz V."/>
            <person name="Palaniappan K."/>
            <person name="Ivanova N."/>
            <person name="Schaumberg A."/>
            <person name="Pati A."/>
            <person name="Liolios K."/>
            <person name="Nordberg H.P."/>
            <person name="Cantor M.N."/>
            <person name="Hua S.X."/>
            <person name="Woyke T."/>
        </authorList>
    </citation>
    <scope>NUCLEOTIDE SEQUENCE [LARGE SCALE GENOMIC DNA]</scope>
    <source>
        <strain evidence="2">DSM 15288</strain>
    </source>
</reference>
<dbReference type="OrthoDB" id="1798889at2"/>
<dbReference type="EMBL" id="CP007032">
    <property type="protein sequence ID" value="AHF07287.1"/>
    <property type="molecule type" value="Genomic_DNA"/>
</dbReference>
<evidence type="ECO:0000313" key="1">
    <source>
        <dbReference type="EMBL" id="AHF07287.1"/>
    </source>
</evidence>
<dbReference type="RefSeq" id="WP_006716188.1">
    <property type="nucleotide sequence ID" value="NZ_CP007032.1"/>
</dbReference>
<dbReference type="KEGG" id="dmt:DESME_09815"/>
<name>W0E959_9FIRM</name>
<keyword evidence="2" id="KW-1185">Reference proteome</keyword>
<protein>
    <submittedName>
        <fullName evidence="1">Uncharacterized protein</fullName>
    </submittedName>
</protein>
<sequence>MNIHDSVEEENFSSTTLLVFHRHLKVPLESYLSAVQEFTDPWDERAYQYFIHHYLQELGDPGLVGMVRKEQSADFLFFDAAVRYPVSE</sequence>
<evidence type="ECO:0000313" key="2">
    <source>
        <dbReference type="Proteomes" id="UP000010847"/>
    </source>
</evidence>
<gene>
    <name evidence="1" type="ORF">DESME_09815</name>
</gene>
<dbReference type="Proteomes" id="UP000010847">
    <property type="component" value="Chromosome"/>
</dbReference>
<accession>W0E959</accession>
<dbReference type="AlphaFoldDB" id="W0E959"/>
<organism evidence="1 2">
    <name type="scientific">Desulfitobacterium metallireducens DSM 15288</name>
    <dbReference type="NCBI Taxonomy" id="871968"/>
    <lineage>
        <taxon>Bacteria</taxon>
        <taxon>Bacillati</taxon>
        <taxon>Bacillota</taxon>
        <taxon>Clostridia</taxon>
        <taxon>Eubacteriales</taxon>
        <taxon>Desulfitobacteriaceae</taxon>
        <taxon>Desulfitobacterium</taxon>
    </lineage>
</organism>
<proteinExistence type="predicted"/>
<dbReference type="HOGENOM" id="CLU_2464051_0_0_9"/>